<dbReference type="GO" id="GO:0016559">
    <property type="term" value="P:peroxisome fission"/>
    <property type="evidence" value="ECO:0007669"/>
    <property type="project" value="InterPro"/>
</dbReference>
<keyword evidence="2" id="KW-0576">Peroxisome</keyword>
<evidence type="ECO:0000313" key="5">
    <source>
        <dbReference type="EMBL" id="KAA8642448.1"/>
    </source>
</evidence>
<evidence type="ECO:0000256" key="3">
    <source>
        <dbReference type="ARBA" id="ARBA00046271"/>
    </source>
</evidence>
<dbReference type="Pfam" id="PF05648">
    <property type="entry name" value="PEX11"/>
    <property type="match status" value="1"/>
</dbReference>
<sequence length="162" mass="17863">MAEHSANTGVSLPKRLANFTNSTAGLEKTLRLIQALAQFHDMNVWLVPWYTTVLIEANKFWFYSICISITRSLLESLLGFAIRPRTPKGRGQQKKKKEDKSTSSAPGSSTTTLLERIVIDSCDLALPGSFLGWTALGDLEVGMAMIVSTVVASRDIWSKSQQ</sequence>
<feature type="compositionally biased region" description="Basic residues" evidence="4">
    <location>
        <begin position="85"/>
        <end position="95"/>
    </location>
</feature>
<name>A0A5M9M6L9_9EURO</name>
<dbReference type="OrthoDB" id="3636394at2759"/>
<comment type="caution">
    <text evidence="5">The sequence shown here is derived from an EMBL/GenBank/DDBJ whole genome shotgun (WGS) entry which is preliminary data.</text>
</comment>
<dbReference type="RefSeq" id="XP_033421810.1">
    <property type="nucleotide sequence ID" value="XM_033575955.1"/>
</dbReference>
<accession>A0A5M9M6L9</accession>
<organism evidence="5 6">
    <name type="scientific">Aspergillus tanneri</name>
    <dbReference type="NCBI Taxonomy" id="1220188"/>
    <lineage>
        <taxon>Eukaryota</taxon>
        <taxon>Fungi</taxon>
        <taxon>Dikarya</taxon>
        <taxon>Ascomycota</taxon>
        <taxon>Pezizomycotina</taxon>
        <taxon>Eurotiomycetes</taxon>
        <taxon>Eurotiomycetidae</taxon>
        <taxon>Eurotiales</taxon>
        <taxon>Aspergillaceae</taxon>
        <taxon>Aspergillus</taxon>
        <taxon>Aspergillus subgen. Circumdati</taxon>
    </lineage>
</organism>
<dbReference type="AlphaFoldDB" id="A0A5M9M6L9"/>
<gene>
    <name evidence="5" type="ORF">ATNIH1004_011392</name>
</gene>
<evidence type="ECO:0000256" key="2">
    <source>
        <dbReference type="ARBA" id="ARBA00023140"/>
    </source>
</evidence>
<feature type="region of interest" description="Disordered" evidence="4">
    <location>
        <begin position="85"/>
        <end position="109"/>
    </location>
</feature>
<dbReference type="Proteomes" id="UP000324241">
    <property type="component" value="Unassembled WGS sequence"/>
</dbReference>
<evidence type="ECO:0000256" key="4">
    <source>
        <dbReference type="SAM" id="MobiDB-lite"/>
    </source>
</evidence>
<evidence type="ECO:0000256" key="1">
    <source>
        <dbReference type="ARBA" id="ARBA00023136"/>
    </source>
</evidence>
<dbReference type="GO" id="GO:0005778">
    <property type="term" value="C:peroxisomal membrane"/>
    <property type="evidence" value="ECO:0007669"/>
    <property type="project" value="UniProtKB-SubCell"/>
</dbReference>
<evidence type="ECO:0000313" key="6">
    <source>
        <dbReference type="Proteomes" id="UP000324241"/>
    </source>
</evidence>
<reference evidence="5 6" key="1">
    <citation type="submission" date="2019-08" db="EMBL/GenBank/DDBJ databases">
        <title>The genome sequence of a newly discovered highly antifungal drug resistant Aspergillus species, Aspergillus tanneri NIH 1004.</title>
        <authorList>
            <person name="Mounaud S."/>
            <person name="Singh I."/>
            <person name="Joardar V."/>
            <person name="Pakala S."/>
            <person name="Pakala S."/>
            <person name="Venepally P."/>
            <person name="Chung J.K."/>
            <person name="Losada L."/>
            <person name="Nierman W.C."/>
        </authorList>
    </citation>
    <scope>NUCLEOTIDE SEQUENCE [LARGE SCALE GENOMIC DNA]</scope>
    <source>
        <strain evidence="5 6">NIH1004</strain>
    </source>
</reference>
<dbReference type="GeneID" id="54334093"/>
<dbReference type="InterPro" id="IPR008733">
    <property type="entry name" value="PEX11"/>
</dbReference>
<comment type="subcellular location">
    <subcellularLocation>
        <location evidence="3">Peroxisome membrane</location>
    </subcellularLocation>
</comment>
<dbReference type="EMBL" id="QUQM01000008">
    <property type="protein sequence ID" value="KAA8642448.1"/>
    <property type="molecule type" value="Genomic_DNA"/>
</dbReference>
<proteinExistence type="predicted"/>
<keyword evidence="1" id="KW-0472">Membrane</keyword>
<protein>
    <submittedName>
        <fullName evidence="5">Uncharacterized protein</fullName>
    </submittedName>
</protein>